<dbReference type="CDD" id="cd11613">
    <property type="entry name" value="SAF_AH_GD"/>
    <property type="match status" value="1"/>
</dbReference>
<gene>
    <name evidence="3" type="ORF">DESAMIL20_855</name>
</gene>
<dbReference type="GO" id="GO:0019698">
    <property type="term" value="P:D-galacturonate catabolic process"/>
    <property type="evidence" value="ECO:0007669"/>
    <property type="project" value="TreeGrafter"/>
</dbReference>
<keyword evidence="1 3" id="KW-0456">Lyase</keyword>
<dbReference type="RefSeq" id="WP_086033567.1">
    <property type="nucleotide sequence ID" value="NZ_MDSU01000018.1"/>
</dbReference>
<reference evidence="3 4" key="1">
    <citation type="journal article" date="2017" name="Front. Microbiol.">
        <title>Genome Sequence of Desulfurella amilsii Strain TR1 and Comparative Genomics of Desulfurellaceae Family.</title>
        <authorList>
            <person name="Florentino A.P."/>
            <person name="Stams A.J."/>
            <person name="Sanchez-Andrea I."/>
        </authorList>
    </citation>
    <scope>NUCLEOTIDE SEQUENCE [LARGE SCALE GENOMIC DNA]</scope>
    <source>
        <strain evidence="3 4">TR1</strain>
    </source>
</reference>
<dbReference type="AlphaFoldDB" id="A0A1X4XUU9"/>
<dbReference type="PANTHER" id="PTHR30536:SF5">
    <property type="entry name" value="ALTRONATE DEHYDRATASE"/>
    <property type="match status" value="1"/>
</dbReference>
<dbReference type="EC" id="4.2.1.7" evidence="3"/>
<evidence type="ECO:0000256" key="1">
    <source>
        <dbReference type="ARBA" id="ARBA00023239"/>
    </source>
</evidence>
<sequence length="94" mass="10399">MSEVRFLIHGSADNVGVATADIKAEEDVVGLYMDSQKTVELKAEEEIPLGHKIALCDVNVGDSIIKYGHDIGKVVVPIKKGDHVHIHNLKTRRW</sequence>
<organism evidence="3 4">
    <name type="scientific">Desulfurella amilsii</name>
    <dbReference type="NCBI Taxonomy" id="1562698"/>
    <lineage>
        <taxon>Bacteria</taxon>
        <taxon>Pseudomonadati</taxon>
        <taxon>Campylobacterota</taxon>
        <taxon>Desulfurellia</taxon>
        <taxon>Desulfurellales</taxon>
        <taxon>Desulfurellaceae</taxon>
        <taxon>Desulfurella</taxon>
    </lineage>
</organism>
<evidence type="ECO:0000259" key="2">
    <source>
        <dbReference type="SMART" id="SM00858"/>
    </source>
</evidence>
<dbReference type="InterPro" id="IPR013974">
    <property type="entry name" value="SAF"/>
</dbReference>
<evidence type="ECO:0000313" key="3">
    <source>
        <dbReference type="EMBL" id="OSS41302.1"/>
    </source>
</evidence>
<dbReference type="STRING" id="1562698.DESAMIL20_855"/>
<name>A0A1X4XUU9_9BACT</name>
<dbReference type="Proteomes" id="UP000194141">
    <property type="component" value="Unassembled WGS sequence"/>
</dbReference>
<dbReference type="InterPro" id="IPR044144">
    <property type="entry name" value="SAF_UxaA/GarD"/>
</dbReference>
<accession>A0A1X4XUU9</accession>
<dbReference type="GO" id="GO:0008789">
    <property type="term" value="F:altronate dehydratase activity"/>
    <property type="evidence" value="ECO:0007669"/>
    <property type="project" value="UniProtKB-EC"/>
</dbReference>
<dbReference type="PANTHER" id="PTHR30536">
    <property type="entry name" value="ALTRONATE/GALACTARATE DEHYDRATASE"/>
    <property type="match status" value="1"/>
</dbReference>
<dbReference type="EMBL" id="MDSU01000018">
    <property type="protein sequence ID" value="OSS41302.1"/>
    <property type="molecule type" value="Genomic_DNA"/>
</dbReference>
<feature type="domain" description="SAF" evidence="2">
    <location>
        <begin position="13"/>
        <end position="90"/>
    </location>
</feature>
<dbReference type="OrthoDB" id="9804574at2"/>
<proteinExistence type="predicted"/>
<keyword evidence="4" id="KW-1185">Reference proteome</keyword>
<dbReference type="SMART" id="SM00858">
    <property type="entry name" value="SAF"/>
    <property type="match status" value="1"/>
</dbReference>
<evidence type="ECO:0000313" key="4">
    <source>
        <dbReference type="Proteomes" id="UP000194141"/>
    </source>
</evidence>
<dbReference type="InterPro" id="IPR052172">
    <property type="entry name" value="UxaA_altronate/galactarate_dh"/>
</dbReference>
<dbReference type="Gene3D" id="2.30.130.110">
    <property type="match status" value="1"/>
</dbReference>
<comment type="caution">
    <text evidence="3">The sequence shown here is derived from an EMBL/GenBank/DDBJ whole genome shotgun (WGS) entry which is preliminary data.</text>
</comment>
<protein>
    <submittedName>
        <fullName evidence="3">Altronate dehydratase</fullName>
        <ecNumber evidence="3">4.2.1.7</ecNumber>
    </submittedName>
</protein>